<evidence type="ECO:0000313" key="8">
    <source>
        <dbReference type="Proteomes" id="UP000298596"/>
    </source>
</evidence>
<name>A0A4D8PT75_AZOBR</name>
<dbReference type="Proteomes" id="UP000298596">
    <property type="component" value="Chromosome"/>
</dbReference>
<sequence>MLFPVIPFGECRNGVRGVGSASSDRPSSGLRRPDRGGPDGGRPRGRHRGGGWGPANAVRRWIAQTIEKAVNGPDLQVRIGTIGGAVPINFTISDVTVADREGVWLRLEDLRVNLAPTALLTGRAKADAIEAQRVVVERAPLPAEGPEPPPDQGPTSLLPSLPVGVAVDKLAIAELVLAEPLIGQEARLKIDGSLDLASGGSSLEAHLNVDRLGEQPGTVALDVAFNPDDKRLDLNLKASEPAGGLIATALNIPGAPPVSASLDGQGSLDDWKGTFTAAAENAARLAADATIKAVPEGHAVTIAASGDVASLLGPDIAPLAGPQPALKGTVVVAPDGALTLQPVAVETAAATANLSGRVGADRRSLDLRYEIQAGPDSTLHGFAPGIAWREGTVSGTAQGTLDALTVVVEGLIHDLAADDPALASVAGPEVRLDGRARINADTGAVGIDGVTLTTAAASAGAQGSVTGWGQTADVTVSLNADDLSRLSALAGQPLAGSLALAGPVRRQEDGTLTAGLSGALRGLQTGTPADGVLGRDVSLGAQAVMEPGGAMRLTDLTVDGRNGRLTGDAALVNGTVDAKTRLEIADLAPVGTAAGTEMAGILTLDATAKGPLDKLVAEAALHARNLAVQGRRFGDTRLNATAENLPGTPQGRVSARTELAGAGLTADAAYALEGQALRISDLAVANGPNRITGAVRVALDAMTATGKLDGNLPQLQALSELAGVPLTGAAGFTVALDAPNGKQAANLTANATNLRVEGEGGPLLAARRLTANADVADALGNASGKARVELQDGAAAGNDLSRVTASVDGSLAKAAFRAEAAGAGSDPLGLELAGEFTQNGALNRIRLDRLQGRYSGESFRLTQPAAIALGDRRYEVSGLRLVSGNAQLAADLGLNGERLSGELRLDRVPMALARLANPTLRLDGTLNAQATLGGTVRRPQADATVRVANLKAQQTTQAGVPGLNATVNARWREARLSVDGDVATSNNAGRLTLTAAAPLAMNPDTLAFSVPERGRLEAALRGAIDASLANDLLAASGDRARGTLRLDVSVDGTVAAPRLGGTVTLANGRYENRASGAIISNIDARIVGDGDVFTIQSFRGRTTNGGEISARGVIRPAAADLQQQLDLVIQADRARLVQNDLAAVTLGTNLTLTGSFLNPRLAGPVRIERAEIQIPNQTPPNVVDLKVVEVGKGRKAQPVSLKNGQAGNGQAAAPEPAFAMILDLTINAQNQIFVRGRGLEAEFAGQLAVTGTSSQPLVSGRLNMLKGELDLLAKTFVFKRGIIEFDGGPTIDPRLDFLAEATANDVTAQVLVTGTASQPKLELTSPQGLPQDEVLSAVLFGKSVGNLNAVEAVQLAQSAATLAGFGGGGPGLLGNLRRGLGVDRLEFTGGADGKGGAVEAGRYVSDRVYVGVEQGIGANQSRATVEVDITKNIKAQADVGADSDTRVGVKWEWNY</sequence>
<dbReference type="EMBL" id="CP032330">
    <property type="protein sequence ID" value="QCO01574.1"/>
    <property type="molecule type" value="Genomic_DNA"/>
</dbReference>
<reference evidence="7 8" key="1">
    <citation type="submission" date="2018-09" db="EMBL/GenBank/DDBJ databases">
        <title>Whole genome based analysis of evolution and adaptive divergence in Indian and Brazilian strains of Azospirillum brasilense.</title>
        <authorList>
            <person name="Singh C."/>
            <person name="Tripathi A.K."/>
        </authorList>
    </citation>
    <scope>NUCLEOTIDE SEQUENCE [LARGE SCALE GENOMIC DNA]</scope>
    <source>
        <strain evidence="7 8">MTCC4036</strain>
    </source>
</reference>
<evidence type="ECO:0000256" key="4">
    <source>
        <dbReference type="ARBA" id="ARBA00023136"/>
    </source>
</evidence>
<dbReference type="GO" id="GO:0005886">
    <property type="term" value="C:plasma membrane"/>
    <property type="evidence" value="ECO:0007669"/>
    <property type="project" value="InterPro"/>
</dbReference>
<accession>A0A4D8PT75</accession>
<dbReference type="InterPro" id="IPR007452">
    <property type="entry name" value="TamB_C"/>
</dbReference>
<evidence type="ECO:0000256" key="2">
    <source>
        <dbReference type="ARBA" id="ARBA00022692"/>
    </source>
</evidence>
<gene>
    <name evidence="7" type="ORF">D3867_05685</name>
</gene>
<protein>
    <recommendedName>
        <fullName evidence="6">Translocation and assembly module TamB C-terminal domain-containing protein</fullName>
    </recommendedName>
</protein>
<evidence type="ECO:0000256" key="5">
    <source>
        <dbReference type="SAM" id="MobiDB-lite"/>
    </source>
</evidence>
<proteinExistence type="predicted"/>
<feature type="domain" description="Translocation and assembly module TamB C-terminal" evidence="6">
    <location>
        <begin position="1097"/>
        <end position="1455"/>
    </location>
</feature>
<evidence type="ECO:0000259" key="6">
    <source>
        <dbReference type="Pfam" id="PF04357"/>
    </source>
</evidence>
<evidence type="ECO:0000256" key="3">
    <source>
        <dbReference type="ARBA" id="ARBA00022989"/>
    </source>
</evidence>
<keyword evidence="3" id="KW-1133">Transmembrane helix</keyword>
<comment type="subcellular location">
    <subcellularLocation>
        <location evidence="1">Membrane</location>
        <topology evidence="1">Single-pass membrane protein</topology>
    </subcellularLocation>
</comment>
<organism evidence="7 8">
    <name type="scientific">Azospirillum brasilense</name>
    <dbReference type="NCBI Taxonomy" id="192"/>
    <lineage>
        <taxon>Bacteria</taxon>
        <taxon>Pseudomonadati</taxon>
        <taxon>Pseudomonadota</taxon>
        <taxon>Alphaproteobacteria</taxon>
        <taxon>Rhodospirillales</taxon>
        <taxon>Azospirillaceae</taxon>
        <taxon>Azospirillum</taxon>
    </lineage>
</organism>
<feature type="region of interest" description="Disordered" evidence="5">
    <location>
        <begin position="14"/>
        <end position="54"/>
    </location>
</feature>
<evidence type="ECO:0000256" key="1">
    <source>
        <dbReference type="ARBA" id="ARBA00004167"/>
    </source>
</evidence>
<dbReference type="Pfam" id="PF04357">
    <property type="entry name" value="TamB"/>
    <property type="match status" value="1"/>
</dbReference>
<dbReference type="PANTHER" id="PTHR36985:SF1">
    <property type="entry name" value="TRANSLOCATION AND ASSEMBLY MODULE SUBUNIT TAMB"/>
    <property type="match status" value="1"/>
</dbReference>
<dbReference type="GO" id="GO:0009306">
    <property type="term" value="P:protein secretion"/>
    <property type="evidence" value="ECO:0007669"/>
    <property type="project" value="InterPro"/>
</dbReference>
<keyword evidence="4" id="KW-0472">Membrane</keyword>
<dbReference type="PANTHER" id="PTHR36985">
    <property type="entry name" value="TRANSLOCATION AND ASSEMBLY MODULE SUBUNIT TAMB"/>
    <property type="match status" value="1"/>
</dbReference>
<evidence type="ECO:0000313" key="7">
    <source>
        <dbReference type="EMBL" id="QCO01574.1"/>
    </source>
</evidence>
<keyword evidence="2" id="KW-0812">Transmembrane</keyword>